<keyword evidence="1" id="KW-0472">Membrane</keyword>
<organism evidence="2 3">
    <name type="scientific">Luteimonas endophytica</name>
    <dbReference type="NCBI Taxonomy" id="3042023"/>
    <lineage>
        <taxon>Bacteria</taxon>
        <taxon>Pseudomonadati</taxon>
        <taxon>Pseudomonadota</taxon>
        <taxon>Gammaproteobacteria</taxon>
        <taxon>Lysobacterales</taxon>
        <taxon>Lysobacteraceae</taxon>
        <taxon>Luteimonas</taxon>
    </lineage>
</organism>
<gene>
    <name evidence="2" type="ORF">QFW77_00455</name>
</gene>
<evidence type="ECO:0008006" key="4">
    <source>
        <dbReference type="Google" id="ProtNLM"/>
    </source>
</evidence>
<sequence length="135" mass="14095">MNHITAERHARLQAAAEREPATDQAGLDLEGMEIEAYRRLYRGLREVPLPEPPESFAADMARLVADHEERAGLEIWALRATVAVAAAGVAALAPALAPAVSAFADAAGALPWPLLLAALAAALAGGTLDRAAGRR</sequence>
<keyword evidence="3" id="KW-1185">Reference proteome</keyword>
<keyword evidence="1" id="KW-0812">Transmembrane</keyword>
<name>A0ABT6J3R6_9GAMM</name>
<feature type="transmembrane region" description="Helical" evidence="1">
    <location>
        <begin position="76"/>
        <end position="97"/>
    </location>
</feature>
<proteinExistence type="predicted"/>
<dbReference type="RefSeq" id="WP_280572168.1">
    <property type="nucleotide sequence ID" value="NZ_JARXRM010000008.1"/>
</dbReference>
<evidence type="ECO:0000256" key="1">
    <source>
        <dbReference type="SAM" id="Phobius"/>
    </source>
</evidence>
<protein>
    <recommendedName>
        <fullName evidence="4">DUF2868 domain-containing protein</fullName>
    </recommendedName>
</protein>
<dbReference type="Proteomes" id="UP001156940">
    <property type="component" value="Unassembled WGS sequence"/>
</dbReference>
<comment type="caution">
    <text evidence="2">The sequence shown here is derived from an EMBL/GenBank/DDBJ whole genome shotgun (WGS) entry which is preliminary data.</text>
</comment>
<keyword evidence="1" id="KW-1133">Transmembrane helix</keyword>
<evidence type="ECO:0000313" key="2">
    <source>
        <dbReference type="EMBL" id="MDH5821466.1"/>
    </source>
</evidence>
<dbReference type="EMBL" id="JARXRM010000008">
    <property type="protein sequence ID" value="MDH5821466.1"/>
    <property type="molecule type" value="Genomic_DNA"/>
</dbReference>
<evidence type="ECO:0000313" key="3">
    <source>
        <dbReference type="Proteomes" id="UP001156940"/>
    </source>
</evidence>
<accession>A0ABT6J3R6</accession>
<feature type="transmembrane region" description="Helical" evidence="1">
    <location>
        <begin position="109"/>
        <end position="128"/>
    </location>
</feature>
<reference evidence="2 3" key="1">
    <citation type="submission" date="2023-04" db="EMBL/GenBank/DDBJ databases">
        <title>Luteimonas endophyticus RD2P54.</title>
        <authorList>
            <person name="Sun J.-Q."/>
        </authorList>
    </citation>
    <scope>NUCLEOTIDE SEQUENCE [LARGE SCALE GENOMIC DNA]</scope>
    <source>
        <strain evidence="2 3">RD2P54</strain>
    </source>
</reference>